<dbReference type="EMBL" id="CAAALY010263026">
    <property type="protein sequence ID" value="VEL39926.1"/>
    <property type="molecule type" value="Genomic_DNA"/>
</dbReference>
<proteinExistence type="predicted"/>
<gene>
    <name evidence="1" type="ORF">PXEA_LOCUS33366</name>
</gene>
<dbReference type="AlphaFoldDB" id="A0A448XM26"/>
<evidence type="ECO:0000313" key="2">
    <source>
        <dbReference type="Proteomes" id="UP000784294"/>
    </source>
</evidence>
<dbReference type="Proteomes" id="UP000784294">
    <property type="component" value="Unassembled WGS sequence"/>
</dbReference>
<protein>
    <submittedName>
        <fullName evidence="1">Uncharacterized protein</fullName>
    </submittedName>
</protein>
<accession>A0A448XM26</accession>
<reference evidence="1" key="1">
    <citation type="submission" date="2018-11" db="EMBL/GenBank/DDBJ databases">
        <authorList>
            <consortium name="Pathogen Informatics"/>
        </authorList>
    </citation>
    <scope>NUCLEOTIDE SEQUENCE</scope>
</reference>
<comment type="caution">
    <text evidence="1">The sequence shown here is derived from an EMBL/GenBank/DDBJ whole genome shotgun (WGS) entry which is preliminary data.</text>
</comment>
<organism evidence="1 2">
    <name type="scientific">Protopolystoma xenopodis</name>
    <dbReference type="NCBI Taxonomy" id="117903"/>
    <lineage>
        <taxon>Eukaryota</taxon>
        <taxon>Metazoa</taxon>
        <taxon>Spiralia</taxon>
        <taxon>Lophotrochozoa</taxon>
        <taxon>Platyhelminthes</taxon>
        <taxon>Monogenea</taxon>
        <taxon>Polyopisthocotylea</taxon>
        <taxon>Polystomatidea</taxon>
        <taxon>Polystomatidae</taxon>
        <taxon>Protopolystoma</taxon>
    </lineage>
</organism>
<evidence type="ECO:0000313" key="1">
    <source>
        <dbReference type="EMBL" id="VEL39926.1"/>
    </source>
</evidence>
<keyword evidence="2" id="KW-1185">Reference proteome</keyword>
<name>A0A448XM26_9PLAT</name>
<sequence length="91" mass="10838">MEEVADPLESLFAWLSRHRHSRDSAWLTDEVEVKRLAEDAHSGDRLDWAFVRLREESNENDAFSGRFLYHLTFVARNEYVKQKMDRVIRVS</sequence>